<dbReference type="Gene3D" id="3.90.550.10">
    <property type="entry name" value="Spore Coat Polysaccharide Biosynthesis Protein SpsA, Chain A"/>
    <property type="match status" value="1"/>
</dbReference>
<dbReference type="SUPFAM" id="SSF53448">
    <property type="entry name" value="Nucleotide-diphospho-sugar transferases"/>
    <property type="match status" value="1"/>
</dbReference>
<accession>A0A4R7Z511</accession>
<name>A0A4R7Z511_9FIRM</name>
<dbReference type="Proteomes" id="UP000294697">
    <property type="component" value="Unassembled WGS sequence"/>
</dbReference>
<sequence length="231" mass="27793">MVSHTQNKGVTISRKDGLELSSGDMFHIIDQDDFLDKKTFKYILNKYEAKRDMRNKILVFNGCKVNNKKDIVKKGLFKHFNKNTLEKKINNLDAYFYGGNQIITPGMLFFDGSIINNIKKIYNDIFVPKEKFDGIDDFYLIVYLLKHNYYFIYTDMYFFNYRVHLNNQRDRTKALKRFLDTYNILVKDKKIEKNQGFEKRIKLIRDLDQKKFFKALKNIKTLIKYIKNIYF</sequence>
<evidence type="ECO:0008006" key="3">
    <source>
        <dbReference type="Google" id="ProtNLM"/>
    </source>
</evidence>
<comment type="caution">
    <text evidence="1">The sequence shown here is derived from an EMBL/GenBank/DDBJ whole genome shotgun (WGS) entry which is preliminary data.</text>
</comment>
<dbReference type="AlphaFoldDB" id="A0A4R7Z511"/>
<reference evidence="1 2" key="1">
    <citation type="submission" date="2019-03" db="EMBL/GenBank/DDBJ databases">
        <title>Subsurface microbial communities from deep shales in Ohio and West Virginia, USA.</title>
        <authorList>
            <person name="Wrighton K."/>
        </authorList>
    </citation>
    <scope>NUCLEOTIDE SEQUENCE [LARGE SCALE GENOMIC DNA]</scope>
    <source>
        <strain evidence="1 2">MSL9.2</strain>
    </source>
</reference>
<dbReference type="InterPro" id="IPR029044">
    <property type="entry name" value="Nucleotide-diphossugar_trans"/>
</dbReference>
<gene>
    <name evidence="1" type="ORF">C8C77_10779</name>
</gene>
<evidence type="ECO:0000313" key="1">
    <source>
        <dbReference type="EMBL" id="TDW05468.1"/>
    </source>
</evidence>
<proteinExistence type="predicted"/>
<protein>
    <recommendedName>
        <fullName evidence="3">Glycosyl transferase family 2</fullName>
    </recommendedName>
</protein>
<dbReference type="EMBL" id="SODA01000007">
    <property type="protein sequence ID" value="TDW05468.1"/>
    <property type="molecule type" value="Genomic_DNA"/>
</dbReference>
<evidence type="ECO:0000313" key="2">
    <source>
        <dbReference type="Proteomes" id="UP000294697"/>
    </source>
</evidence>
<organism evidence="1 2">
    <name type="scientific">Halanaerobium saccharolyticum</name>
    <dbReference type="NCBI Taxonomy" id="43595"/>
    <lineage>
        <taxon>Bacteria</taxon>
        <taxon>Bacillati</taxon>
        <taxon>Bacillota</taxon>
        <taxon>Clostridia</taxon>
        <taxon>Halanaerobiales</taxon>
        <taxon>Halanaerobiaceae</taxon>
        <taxon>Halanaerobium</taxon>
    </lineage>
</organism>